<reference evidence="2" key="1">
    <citation type="journal article" date="2023" name="Mol. Phylogenet. Evol.">
        <title>Genome-scale phylogeny and comparative genomics of the fungal order Sordariales.</title>
        <authorList>
            <person name="Hensen N."/>
            <person name="Bonometti L."/>
            <person name="Westerberg I."/>
            <person name="Brannstrom I.O."/>
            <person name="Guillou S."/>
            <person name="Cros-Aarteil S."/>
            <person name="Calhoun S."/>
            <person name="Haridas S."/>
            <person name="Kuo A."/>
            <person name="Mondo S."/>
            <person name="Pangilinan J."/>
            <person name="Riley R."/>
            <person name="LaButti K."/>
            <person name="Andreopoulos B."/>
            <person name="Lipzen A."/>
            <person name="Chen C."/>
            <person name="Yan M."/>
            <person name="Daum C."/>
            <person name="Ng V."/>
            <person name="Clum A."/>
            <person name="Steindorff A."/>
            <person name="Ohm R.A."/>
            <person name="Martin F."/>
            <person name="Silar P."/>
            <person name="Natvig D.O."/>
            <person name="Lalanne C."/>
            <person name="Gautier V."/>
            <person name="Ament-Velasquez S.L."/>
            <person name="Kruys A."/>
            <person name="Hutchinson M.I."/>
            <person name="Powell A.J."/>
            <person name="Barry K."/>
            <person name="Miller A.N."/>
            <person name="Grigoriev I.V."/>
            <person name="Debuchy R."/>
            <person name="Gladieux P."/>
            <person name="Hiltunen Thoren M."/>
            <person name="Johannesson H."/>
        </authorList>
    </citation>
    <scope>NUCLEOTIDE SEQUENCE [LARGE SCALE GENOMIC DNA]</scope>
    <source>
        <strain evidence="2">CBS 284.82</strain>
    </source>
</reference>
<dbReference type="EMBL" id="MU854669">
    <property type="protein sequence ID" value="KAK4031970.1"/>
    <property type="molecule type" value="Genomic_DNA"/>
</dbReference>
<dbReference type="Proteomes" id="UP001303115">
    <property type="component" value="Unassembled WGS sequence"/>
</dbReference>
<proteinExistence type="predicted"/>
<evidence type="ECO:0000313" key="2">
    <source>
        <dbReference type="Proteomes" id="UP001303115"/>
    </source>
</evidence>
<dbReference type="AlphaFoldDB" id="A0AAN6P725"/>
<evidence type="ECO:0000313" key="1">
    <source>
        <dbReference type="EMBL" id="KAK4031970.1"/>
    </source>
</evidence>
<gene>
    <name evidence="1" type="ORF">C8A01DRAFT_41597</name>
</gene>
<sequence length="58" mass="6257">MLRELREVGAAGPLLWIDPATGGSTASTLGLKAWLGISRIEFGIRRFELAGALAVRQY</sequence>
<keyword evidence="2" id="KW-1185">Reference proteome</keyword>
<accession>A0AAN6P725</accession>
<organism evidence="1 2">
    <name type="scientific">Parachaetomium inaequale</name>
    <dbReference type="NCBI Taxonomy" id="2588326"/>
    <lineage>
        <taxon>Eukaryota</taxon>
        <taxon>Fungi</taxon>
        <taxon>Dikarya</taxon>
        <taxon>Ascomycota</taxon>
        <taxon>Pezizomycotina</taxon>
        <taxon>Sordariomycetes</taxon>
        <taxon>Sordariomycetidae</taxon>
        <taxon>Sordariales</taxon>
        <taxon>Chaetomiaceae</taxon>
        <taxon>Parachaetomium</taxon>
    </lineage>
</organism>
<comment type="caution">
    <text evidence="1">The sequence shown here is derived from an EMBL/GenBank/DDBJ whole genome shotgun (WGS) entry which is preliminary data.</text>
</comment>
<name>A0AAN6P725_9PEZI</name>
<feature type="non-terminal residue" evidence="1">
    <location>
        <position position="58"/>
    </location>
</feature>
<protein>
    <submittedName>
        <fullName evidence="1">Uncharacterized protein</fullName>
    </submittedName>
</protein>